<dbReference type="AlphaFoldDB" id="A0A5B8W700"/>
<accession>A0A5B8W700</accession>
<keyword evidence="2" id="KW-1185">Reference proteome</keyword>
<proteinExistence type="predicted"/>
<dbReference type="EMBL" id="CP042437">
    <property type="protein sequence ID" value="QEC78662.1"/>
    <property type="molecule type" value="Genomic_DNA"/>
</dbReference>
<evidence type="ECO:0000313" key="2">
    <source>
        <dbReference type="Proteomes" id="UP000321362"/>
    </source>
</evidence>
<dbReference type="Proteomes" id="UP000321362">
    <property type="component" value="Chromosome"/>
</dbReference>
<name>A0A5B8W700_9SPHI</name>
<dbReference type="OrthoDB" id="9765809at2"/>
<organism evidence="1 2">
    <name type="scientific">Mucilaginibacter ginsenosidivorax</name>
    <dbReference type="NCBI Taxonomy" id="862126"/>
    <lineage>
        <taxon>Bacteria</taxon>
        <taxon>Pseudomonadati</taxon>
        <taxon>Bacteroidota</taxon>
        <taxon>Sphingobacteriia</taxon>
        <taxon>Sphingobacteriales</taxon>
        <taxon>Sphingobacteriaceae</taxon>
        <taxon>Mucilaginibacter</taxon>
    </lineage>
</organism>
<evidence type="ECO:0000313" key="1">
    <source>
        <dbReference type="EMBL" id="QEC78662.1"/>
    </source>
</evidence>
<reference evidence="1 2" key="1">
    <citation type="journal article" date="2013" name="J. Microbiol.">
        <title>Mucilaginibacter ginsenosidivorax sp. nov., with ginsenoside converting activity isolated from sediment.</title>
        <authorList>
            <person name="Kim J.K."/>
            <person name="Choi T.E."/>
            <person name="Liu Q.M."/>
            <person name="Park H.Y."/>
            <person name="Yi T.H."/>
            <person name="Yoon M.H."/>
            <person name="Kim S.C."/>
            <person name="Im W.T."/>
        </authorList>
    </citation>
    <scope>NUCLEOTIDE SEQUENCE [LARGE SCALE GENOMIC DNA]</scope>
    <source>
        <strain evidence="1 2">KHI28</strain>
    </source>
</reference>
<gene>
    <name evidence="1" type="ORF">FSB76_22940</name>
</gene>
<dbReference type="RefSeq" id="WP_147057515.1">
    <property type="nucleotide sequence ID" value="NZ_CP042437.1"/>
</dbReference>
<protein>
    <submittedName>
        <fullName evidence="1">Uncharacterized protein</fullName>
    </submittedName>
</protein>
<sequence>MTRTTLTAGRLNTISWLNDNIVDWAAGGNHYSIDGSTKESNSYYAFNFDGSINTTDGQYAFIYQKLGTKGLLLKNGELLREINRSYYFAEAYEYPAAFVTVDEVTYLIHCPKEYCRLDFENVETGEIVTDMIGRDPTDVFHSRLEISPDGFVLMSKGWHWHPLDVAYLYDIKECLKNPKLLDEINSWLSINAEISTANFINKTKVLIGSGEEVFDDENIVFPPRYIAVFDIGSKQISTPVKVNGEFGNLFAIDDERAWDTYLYPKIISLKTGDIIDKDESVYSGKQNSSIVNKENLVQIVFNRDTKQLAIAGKEVIEVFTP</sequence>
<dbReference type="KEGG" id="mgk:FSB76_22940"/>